<dbReference type="Gramene" id="ONK76066">
    <property type="protein sequence ID" value="ONK76066"/>
    <property type="gene ID" value="A4U43_C03F23530"/>
</dbReference>
<protein>
    <recommendedName>
        <fullName evidence="2">Isopenicillin N synthase-like Fe(2+) 2OG dioxygenase domain-containing protein</fullName>
    </recommendedName>
</protein>
<dbReference type="InterPro" id="IPR044861">
    <property type="entry name" value="IPNS-like_FE2OG_OXY"/>
</dbReference>
<dbReference type="OMA" id="RLAVMDH"/>
<dbReference type="SUPFAM" id="SSF51197">
    <property type="entry name" value="Clavaminate synthase-like"/>
    <property type="match status" value="1"/>
</dbReference>
<dbReference type="PANTHER" id="PTHR48253:SF2">
    <property type="entry name" value="ISOPENICILLIN N SYNTHASE-LIKE FE(2+) 2OG DIOXYGENASE DOMAIN-CONTAINING PROTEIN"/>
    <property type="match status" value="1"/>
</dbReference>
<dbReference type="Proteomes" id="UP000243459">
    <property type="component" value="Chromosome 3"/>
</dbReference>
<dbReference type="EMBL" id="CM007383">
    <property type="protein sequence ID" value="ONK76066.1"/>
    <property type="molecule type" value="Genomic_DNA"/>
</dbReference>
<dbReference type="AlphaFoldDB" id="A0A5P1FCD4"/>
<evidence type="ECO:0000313" key="4">
    <source>
        <dbReference type="Proteomes" id="UP000243459"/>
    </source>
</evidence>
<dbReference type="PANTHER" id="PTHR48253">
    <property type="match status" value="1"/>
</dbReference>
<sequence>EHGLGSDVPLKDPNRTVSSFALQIKYGQNTSFESFSCDPSKTKDGIGNIEENPTVHGLQGLPDLEFRHLGSTFKELGKCMVDLGLCLARTCDKVIGGRELEQSILDSCSAKGRLIHYHSTMDNLILKEINRRSRAVTKKVRMVTHNSSSPREPETSGNINFPEWKTAALDEQRKMENLSADNCSKHRCRRTSFSNLWQQWHYDYGIFTILTPPLFISSAPMEDCTLGSRSQPFSSPDGHTYLQLFDATENKILVVKSPPGSFIVQVGEAADILSRGRLQSTLHSVCRPVDFENISRETFVVFLQPAWSKTLSHPRHLLNAKPIQGKLTPEDETSSKSQQLMQEILQKIPPLSSRLREGMTFAEFSRETTKQYYGGSGTQSRDK</sequence>
<proteinExistence type="predicted"/>
<keyword evidence="4" id="KW-1185">Reference proteome</keyword>
<dbReference type="InterPro" id="IPR027443">
    <property type="entry name" value="IPNS-like_sf"/>
</dbReference>
<dbReference type="Pfam" id="PF03171">
    <property type="entry name" value="2OG-FeII_Oxy"/>
    <property type="match status" value="1"/>
</dbReference>
<name>A0A5P1FCD4_ASPOF</name>
<evidence type="ECO:0000259" key="2">
    <source>
        <dbReference type="Pfam" id="PF03171"/>
    </source>
</evidence>
<feature type="compositionally biased region" description="Polar residues" evidence="1">
    <location>
        <begin position="144"/>
        <end position="159"/>
    </location>
</feature>
<dbReference type="GO" id="GO:0009555">
    <property type="term" value="P:pollen development"/>
    <property type="evidence" value="ECO:0007669"/>
    <property type="project" value="EnsemblPlants"/>
</dbReference>
<reference evidence="4" key="1">
    <citation type="journal article" date="2017" name="Nat. Commun.">
        <title>The asparagus genome sheds light on the origin and evolution of a young Y chromosome.</title>
        <authorList>
            <person name="Harkess A."/>
            <person name="Zhou J."/>
            <person name="Xu C."/>
            <person name="Bowers J.E."/>
            <person name="Van der Hulst R."/>
            <person name="Ayyampalayam S."/>
            <person name="Mercati F."/>
            <person name="Riccardi P."/>
            <person name="McKain M.R."/>
            <person name="Kakrana A."/>
            <person name="Tang H."/>
            <person name="Ray J."/>
            <person name="Groenendijk J."/>
            <person name="Arikit S."/>
            <person name="Mathioni S.M."/>
            <person name="Nakano M."/>
            <person name="Shan H."/>
            <person name="Telgmann-Rauber A."/>
            <person name="Kanno A."/>
            <person name="Yue Z."/>
            <person name="Chen H."/>
            <person name="Li W."/>
            <person name="Chen Y."/>
            <person name="Xu X."/>
            <person name="Zhang Y."/>
            <person name="Luo S."/>
            <person name="Chen H."/>
            <person name="Gao J."/>
            <person name="Mao Z."/>
            <person name="Pires J.C."/>
            <person name="Luo M."/>
            <person name="Kudrna D."/>
            <person name="Wing R.A."/>
            <person name="Meyers B.C."/>
            <person name="Yi K."/>
            <person name="Kong H."/>
            <person name="Lavrijsen P."/>
            <person name="Sunseri F."/>
            <person name="Falavigna A."/>
            <person name="Ye Y."/>
            <person name="Leebens-Mack J.H."/>
            <person name="Chen G."/>
        </authorList>
    </citation>
    <scope>NUCLEOTIDE SEQUENCE [LARGE SCALE GENOMIC DNA]</scope>
    <source>
        <strain evidence="4">cv. DH0086</strain>
    </source>
</reference>
<evidence type="ECO:0000256" key="1">
    <source>
        <dbReference type="SAM" id="MobiDB-lite"/>
    </source>
</evidence>
<accession>A0A5P1FCD4</accession>
<organism evidence="3 4">
    <name type="scientific">Asparagus officinalis</name>
    <name type="common">Garden asparagus</name>
    <dbReference type="NCBI Taxonomy" id="4686"/>
    <lineage>
        <taxon>Eukaryota</taxon>
        <taxon>Viridiplantae</taxon>
        <taxon>Streptophyta</taxon>
        <taxon>Embryophyta</taxon>
        <taxon>Tracheophyta</taxon>
        <taxon>Spermatophyta</taxon>
        <taxon>Magnoliopsida</taxon>
        <taxon>Liliopsida</taxon>
        <taxon>Asparagales</taxon>
        <taxon>Asparagaceae</taxon>
        <taxon>Asparagoideae</taxon>
        <taxon>Asparagus</taxon>
    </lineage>
</organism>
<gene>
    <name evidence="3" type="ORF">A4U43_C03F23530</name>
</gene>
<evidence type="ECO:0000313" key="3">
    <source>
        <dbReference type="EMBL" id="ONK76066.1"/>
    </source>
</evidence>
<feature type="region of interest" description="Disordered" evidence="1">
    <location>
        <begin position="139"/>
        <end position="160"/>
    </location>
</feature>
<feature type="non-terminal residue" evidence="3">
    <location>
        <position position="1"/>
    </location>
</feature>
<dbReference type="Gene3D" id="2.60.120.330">
    <property type="entry name" value="B-lactam Antibiotic, Isopenicillin N Synthase, Chain"/>
    <property type="match status" value="1"/>
</dbReference>
<feature type="domain" description="Isopenicillin N synthase-like Fe(2+) 2OG dioxygenase" evidence="2">
    <location>
        <begin position="242"/>
        <end position="299"/>
    </location>
</feature>